<sequence>MKNYDPQKNESNLTERKLENDFLQQEINDPELKHVISDVISYSEEYEIYIDHDDMNDWML</sequence>
<keyword evidence="2" id="KW-1185">Reference proteome</keyword>
<reference evidence="1 2" key="1">
    <citation type="submission" date="2014-04" db="EMBL/GenBank/DDBJ databases">
        <title>Aquimarina sp. 22II-S11-z7 Genome Sequencing.</title>
        <authorList>
            <person name="Lai Q."/>
        </authorList>
    </citation>
    <scope>NUCLEOTIDE SEQUENCE [LARGE SCALE GENOMIC DNA]</scope>
    <source>
        <strain evidence="1 2">22II-S11-z7</strain>
    </source>
</reference>
<proteinExistence type="predicted"/>
<dbReference type="EMBL" id="AQRA01000002">
    <property type="protein sequence ID" value="EZH74895.1"/>
    <property type="molecule type" value="Genomic_DNA"/>
</dbReference>
<comment type="caution">
    <text evidence="1">The sequence shown here is derived from an EMBL/GenBank/DDBJ whole genome shotgun (WGS) entry which is preliminary data.</text>
</comment>
<evidence type="ECO:0000313" key="1">
    <source>
        <dbReference type="EMBL" id="EZH74895.1"/>
    </source>
</evidence>
<dbReference type="eggNOG" id="ENOG503009E">
    <property type="taxonomic scope" value="Bacteria"/>
</dbReference>
<dbReference type="Proteomes" id="UP000023541">
    <property type="component" value="Unassembled WGS sequence"/>
</dbReference>
<accession>A0A023BY14</accession>
<protein>
    <submittedName>
        <fullName evidence="1">Uncharacterized protein</fullName>
    </submittedName>
</protein>
<gene>
    <name evidence="1" type="ORF">ATO12_09145</name>
</gene>
<dbReference type="OrthoDB" id="1163843at2"/>
<name>A0A023BY14_9FLAO</name>
<organism evidence="1 2">
    <name type="scientific">Aquimarina atlantica</name>
    <dbReference type="NCBI Taxonomy" id="1317122"/>
    <lineage>
        <taxon>Bacteria</taxon>
        <taxon>Pseudomonadati</taxon>
        <taxon>Bacteroidota</taxon>
        <taxon>Flavobacteriia</taxon>
        <taxon>Flavobacteriales</taxon>
        <taxon>Flavobacteriaceae</taxon>
        <taxon>Aquimarina</taxon>
    </lineage>
</organism>
<dbReference type="AlphaFoldDB" id="A0A023BY14"/>
<dbReference type="STRING" id="1317122.ATO12_09145"/>
<evidence type="ECO:0000313" key="2">
    <source>
        <dbReference type="Proteomes" id="UP000023541"/>
    </source>
</evidence>
<dbReference type="RefSeq" id="WP_025664489.1">
    <property type="nucleotide sequence ID" value="NZ_AQRA01000002.1"/>
</dbReference>